<name>A0A6A5X4N6_9PLEO</name>
<organism evidence="2 3">
    <name type="scientific">Amniculicola lignicola CBS 123094</name>
    <dbReference type="NCBI Taxonomy" id="1392246"/>
    <lineage>
        <taxon>Eukaryota</taxon>
        <taxon>Fungi</taxon>
        <taxon>Dikarya</taxon>
        <taxon>Ascomycota</taxon>
        <taxon>Pezizomycotina</taxon>
        <taxon>Dothideomycetes</taxon>
        <taxon>Pleosporomycetidae</taxon>
        <taxon>Pleosporales</taxon>
        <taxon>Amniculicolaceae</taxon>
        <taxon>Amniculicola</taxon>
    </lineage>
</organism>
<dbReference type="AlphaFoldDB" id="A0A6A5X4N6"/>
<feature type="compositionally biased region" description="Acidic residues" evidence="1">
    <location>
        <begin position="55"/>
        <end position="73"/>
    </location>
</feature>
<evidence type="ECO:0000313" key="3">
    <source>
        <dbReference type="Proteomes" id="UP000799779"/>
    </source>
</evidence>
<reference evidence="2" key="1">
    <citation type="journal article" date="2020" name="Stud. Mycol.">
        <title>101 Dothideomycetes genomes: a test case for predicting lifestyles and emergence of pathogens.</title>
        <authorList>
            <person name="Haridas S."/>
            <person name="Albert R."/>
            <person name="Binder M."/>
            <person name="Bloem J."/>
            <person name="Labutti K."/>
            <person name="Salamov A."/>
            <person name="Andreopoulos B."/>
            <person name="Baker S."/>
            <person name="Barry K."/>
            <person name="Bills G."/>
            <person name="Bluhm B."/>
            <person name="Cannon C."/>
            <person name="Castanera R."/>
            <person name="Culley D."/>
            <person name="Daum C."/>
            <person name="Ezra D."/>
            <person name="Gonzalez J."/>
            <person name="Henrissat B."/>
            <person name="Kuo A."/>
            <person name="Liang C."/>
            <person name="Lipzen A."/>
            <person name="Lutzoni F."/>
            <person name="Magnuson J."/>
            <person name="Mondo S."/>
            <person name="Nolan M."/>
            <person name="Ohm R."/>
            <person name="Pangilinan J."/>
            <person name="Park H.-J."/>
            <person name="Ramirez L."/>
            <person name="Alfaro M."/>
            <person name="Sun H."/>
            <person name="Tritt A."/>
            <person name="Yoshinaga Y."/>
            <person name="Zwiers L.-H."/>
            <person name="Turgeon B."/>
            <person name="Goodwin S."/>
            <person name="Spatafora J."/>
            <person name="Crous P."/>
            <person name="Grigoriev I."/>
        </authorList>
    </citation>
    <scope>NUCLEOTIDE SEQUENCE</scope>
    <source>
        <strain evidence="2">CBS 123094</strain>
    </source>
</reference>
<accession>A0A6A5X4N6</accession>
<protein>
    <submittedName>
        <fullName evidence="2">Uncharacterized protein</fullName>
    </submittedName>
</protein>
<evidence type="ECO:0000256" key="1">
    <source>
        <dbReference type="SAM" id="MobiDB-lite"/>
    </source>
</evidence>
<proteinExistence type="predicted"/>
<gene>
    <name evidence="2" type="ORF">P154DRAFT_528519</name>
</gene>
<dbReference type="EMBL" id="ML977556">
    <property type="protein sequence ID" value="KAF2007846.1"/>
    <property type="molecule type" value="Genomic_DNA"/>
</dbReference>
<feature type="region of interest" description="Disordered" evidence="1">
    <location>
        <begin position="1"/>
        <end position="141"/>
    </location>
</feature>
<dbReference type="Proteomes" id="UP000799779">
    <property type="component" value="Unassembled WGS sequence"/>
</dbReference>
<sequence>MPRKIVPNLMVMNTGEVAGVIGSAEESSEDTSDSLDESTEEDFDEVADKEPSQLDGEESFEDISESTEEDFDEVADKEPSQHDDEESFPAGTKDPQKSDIFTEPSFTRGSFLPPLKDTSLQPDQQERQSFRGSNSGSAVGVNDDEELWIEAAINAEIQDLGFVGNG</sequence>
<keyword evidence="3" id="KW-1185">Reference proteome</keyword>
<evidence type="ECO:0000313" key="2">
    <source>
        <dbReference type="EMBL" id="KAF2007846.1"/>
    </source>
</evidence>
<feature type="compositionally biased region" description="Acidic residues" evidence="1">
    <location>
        <begin position="26"/>
        <end position="45"/>
    </location>
</feature>